<reference evidence="2" key="1">
    <citation type="submission" date="2020-10" db="EMBL/GenBank/DDBJ databases">
        <authorList>
            <person name="Gilroy R."/>
        </authorList>
    </citation>
    <scope>NUCLEOTIDE SEQUENCE</scope>
    <source>
        <strain evidence="2">10192</strain>
    </source>
</reference>
<evidence type="ECO:0008006" key="4">
    <source>
        <dbReference type="Google" id="ProtNLM"/>
    </source>
</evidence>
<dbReference type="Proteomes" id="UP000823632">
    <property type="component" value="Unassembled WGS sequence"/>
</dbReference>
<dbReference type="EMBL" id="JADIND010000174">
    <property type="protein sequence ID" value="MBO8431293.1"/>
    <property type="molecule type" value="Genomic_DNA"/>
</dbReference>
<accession>A0A9D9DR63</accession>
<keyword evidence="1" id="KW-1133">Transmembrane helix</keyword>
<comment type="caution">
    <text evidence="2">The sequence shown here is derived from an EMBL/GenBank/DDBJ whole genome shotgun (WGS) entry which is preliminary data.</text>
</comment>
<reference evidence="2" key="2">
    <citation type="journal article" date="2021" name="PeerJ">
        <title>Extensive microbial diversity within the chicken gut microbiome revealed by metagenomics and culture.</title>
        <authorList>
            <person name="Gilroy R."/>
            <person name="Ravi A."/>
            <person name="Getino M."/>
            <person name="Pursley I."/>
            <person name="Horton D.L."/>
            <person name="Alikhan N.F."/>
            <person name="Baker D."/>
            <person name="Gharbi K."/>
            <person name="Hall N."/>
            <person name="Watson M."/>
            <person name="Adriaenssens E.M."/>
            <person name="Foster-Nyarko E."/>
            <person name="Jarju S."/>
            <person name="Secka A."/>
            <person name="Antonio M."/>
            <person name="Oren A."/>
            <person name="Chaudhuri R.R."/>
            <person name="La Ragione R."/>
            <person name="Hildebrand F."/>
            <person name="Pallen M.J."/>
        </authorList>
    </citation>
    <scope>NUCLEOTIDE SEQUENCE</scope>
    <source>
        <strain evidence="2">10192</strain>
    </source>
</reference>
<name>A0A9D9DR63_9BACT</name>
<sequence>MNLMHIFTDIPIMIVIITFISSLIFCVTKYNFVNKNLKIFYNFISQYKKSDLNFRFKEIDEWMMSNPYIANSWMEFKNTLVFSESVALKGQNNHLTYKEVSSTVQNIQTTVDPLYFFDEETLVTSKYNYKFMQSVSTILTGFGPLFTFLNIAIAFGKVDFSSQEATIGSVAGLMSSMQVAALVSVIAVGSSIFFIIYEKITYNMLCRKPMYAVQNVISRLFDNISSEKFLFELLRETKIQNNALQHIISGLPNDFKIALNSGIAGNLVPYLENLIFGMNLMNKQMKEVAKSNKKDSVDELF</sequence>
<feature type="transmembrane region" description="Helical" evidence="1">
    <location>
        <begin position="12"/>
        <end position="32"/>
    </location>
</feature>
<evidence type="ECO:0000313" key="3">
    <source>
        <dbReference type="Proteomes" id="UP000823632"/>
    </source>
</evidence>
<keyword evidence="1" id="KW-0812">Transmembrane</keyword>
<feature type="transmembrane region" description="Helical" evidence="1">
    <location>
        <begin position="135"/>
        <end position="156"/>
    </location>
</feature>
<evidence type="ECO:0000256" key="1">
    <source>
        <dbReference type="SAM" id="Phobius"/>
    </source>
</evidence>
<feature type="transmembrane region" description="Helical" evidence="1">
    <location>
        <begin position="176"/>
        <end position="197"/>
    </location>
</feature>
<keyword evidence="1" id="KW-0472">Membrane</keyword>
<gene>
    <name evidence="2" type="ORF">IAC76_07890</name>
</gene>
<dbReference type="AlphaFoldDB" id="A0A9D9DR63"/>
<proteinExistence type="predicted"/>
<organism evidence="2 3">
    <name type="scientific">Candidatus Scatousia excrementipullorum</name>
    <dbReference type="NCBI Taxonomy" id="2840936"/>
    <lineage>
        <taxon>Bacteria</taxon>
        <taxon>Candidatus Scatousia</taxon>
    </lineage>
</organism>
<evidence type="ECO:0000313" key="2">
    <source>
        <dbReference type="EMBL" id="MBO8431293.1"/>
    </source>
</evidence>
<protein>
    <recommendedName>
        <fullName evidence="4">MotA/TolQ/ExbB proton channel domain-containing protein</fullName>
    </recommendedName>
</protein>